<evidence type="ECO:0000313" key="3">
    <source>
        <dbReference type="Proteomes" id="UP000278609"/>
    </source>
</evidence>
<name>A0A3P1XNS8_TANFO</name>
<keyword evidence="1" id="KW-0732">Signal</keyword>
<accession>A0A3P1XNS8</accession>
<proteinExistence type="predicted"/>
<evidence type="ECO:0000313" key="2">
    <source>
        <dbReference type="EMBL" id="RRD60442.1"/>
    </source>
</evidence>
<comment type="caution">
    <text evidence="2">The sequence shown here is derived from an EMBL/GenBank/DDBJ whole genome shotgun (WGS) entry which is preliminary data.</text>
</comment>
<gene>
    <name evidence="2" type="primary">traN</name>
    <name evidence="2" type="ORF">EII40_07585</name>
</gene>
<protein>
    <submittedName>
        <fullName evidence="2">Conjugative transposon protein TraN</fullName>
    </submittedName>
</protein>
<dbReference type="InterPro" id="IPR022298">
    <property type="entry name" value="Conjug_transposon_TraN"/>
</dbReference>
<dbReference type="NCBIfam" id="TIGR03780">
    <property type="entry name" value="Bac_Flav_CT_N"/>
    <property type="match status" value="1"/>
</dbReference>
<reference evidence="2 3" key="1">
    <citation type="submission" date="2018-11" db="EMBL/GenBank/DDBJ databases">
        <title>Genomes From Bacteria Associated with the Canine Oral Cavity: a Test Case for Automated Genome-Based Taxonomic Assignment.</title>
        <authorList>
            <person name="Coil D.A."/>
            <person name="Jospin G."/>
            <person name="Darling A.E."/>
            <person name="Wallis C."/>
            <person name="Davis I.J."/>
            <person name="Harris S."/>
            <person name="Eisen J.A."/>
            <person name="Holcombe L.J."/>
            <person name="O'Flynn C."/>
        </authorList>
    </citation>
    <scope>NUCLEOTIDE SEQUENCE [LARGE SCALE GENOMIC DNA]</scope>
    <source>
        <strain evidence="2 3">OH2617_COT-023</strain>
    </source>
</reference>
<sequence length="311" mass="35028">MKSILWVCALIGCITTAQAQQADTLSSPSKGDYFEGLTCPLTFNRMIPPYALEVTFSKTVHIIFPAAIRYVDLGSADLLAAKADGAENVLRVKAALRDFSRESNLAVITEDGAYYTFNVKYADEPVKLSIEMADFIRDGEAVNRPNNAMDIYLKELGRESPLLVRLIMQSIHQNNRREIKHIGSKRFGIQFTLKGIYTHNGLLYFHTQLKNASHVPFDVDYVTFKIIDKKVAKRTAIQEQVIAPLRAYNHLMCAGGKKTERTVFTLPKFTIPDDKHLVVELHEKDGGRHQSFTVENADLVRARVISELKVK</sequence>
<organism evidence="2 3">
    <name type="scientific">Tannerella forsythia</name>
    <name type="common">Bacteroides forsythus</name>
    <dbReference type="NCBI Taxonomy" id="28112"/>
    <lineage>
        <taxon>Bacteria</taxon>
        <taxon>Pseudomonadati</taxon>
        <taxon>Bacteroidota</taxon>
        <taxon>Bacteroidia</taxon>
        <taxon>Bacteroidales</taxon>
        <taxon>Tannerellaceae</taxon>
        <taxon>Tannerella</taxon>
    </lineage>
</organism>
<evidence type="ECO:0000256" key="1">
    <source>
        <dbReference type="SAM" id="SignalP"/>
    </source>
</evidence>
<dbReference type="Pfam" id="PF13595">
    <property type="entry name" value="DUF4138"/>
    <property type="match status" value="1"/>
</dbReference>
<dbReference type="OrthoDB" id="1038500at2"/>
<dbReference type="EMBL" id="RQYS01000028">
    <property type="protein sequence ID" value="RRD60442.1"/>
    <property type="molecule type" value="Genomic_DNA"/>
</dbReference>
<dbReference type="AlphaFoldDB" id="A0A3P1XNS8"/>
<feature type="signal peptide" evidence="1">
    <location>
        <begin position="1"/>
        <end position="19"/>
    </location>
</feature>
<dbReference type="RefSeq" id="WP_124751663.1">
    <property type="nucleotide sequence ID" value="NZ_RQYS01000028.1"/>
</dbReference>
<feature type="chain" id="PRO_5017947712" evidence="1">
    <location>
        <begin position="20"/>
        <end position="311"/>
    </location>
</feature>
<dbReference type="Proteomes" id="UP000278609">
    <property type="component" value="Unassembled WGS sequence"/>
</dbReference>